<evidence type="ECO:0000256" key="5">
    <source>
        <dbReference type="ARBA" id="ARBA00022603"/>
    </source>
</evidence>
<evidence type="ECO:0000256" key="7">
    <source>
        <dbReference type="ARBA" id="ARBA00022691"/>
    </source>
</evidence>
<dbReference type="SUPFAM" id="SSF75217">
    <property type="entry name" value="alpha/beta knot"/>
    <property type="match status" value="1"/>
</dbReference>
<gene>
    <name evidence="12" type="primary">rsmE-2</name>
    <name evidence="12" type="ORF">DSOUD_1751</name>
</gene>
<dbReference type="PANTHER" id="PTHR30027:SF3">
    <property type="entry name" value="16S RRNA (URACIL(1498)-N(3))-METHYLTRANSFERASE"/>
    <property type="match status" value="1"/>
</dbReference>
<reference evidence="12 13" key="1">
    <citation type="submission" date="2015-07" db="EMBL/GenBank/DDBJ databases">
        <title>Isolation and Genomic Characterization of a Novel Halophilic Metal-Reducing Deltaproteobacterium from the Deep Subsurface.</title>
        <authorList>
            <person name="Badalamenti J.P."/>
            <person name="Summers Z.M."/>
            <person name="Gralnick J.A."/>
            <person name="Bond D.R."/>
        </authorList>
    </citation>
    <scope>NUCLEOTIDE SEQUENCE [LARGE SCALE GENOMIC DNA]</scope>
    <source>
        <strain evidence="12 13">WTL</strain>
    </source>
</reference>
<dbReference type="InterPro" id="IPR029026">
    <property type="entry name" value="tRNA_m1G_MTases_N"/>
</dbReference>
<sequence length="252" mass="27616">MSVNGGGRASLVSLTAVPVLETEVRLGREGAAALALWQARPGEILTVVDPEQGWYRARLLNLEADGAVVVPFARLSHPAESPLAIEVYQALPEKERFELILQKLTEIGVYRIAPCLSRRSITLQERDAGQKKSHRWPEVLLRAARQCRRGMIPELMPVLTWEETLDQAQHADLKLILYEGEAPWTLREVLAKDNPQCIALLVGPEGGFADDEVAEAQQKGFLPVSIGPRIFRTETAAIVGAALLQFAAGDLG</sequence>
<keyword evidence="3 10" id="KW-0963">Cytoplasm</keyword>
<dbReference type="STRING" id="1603606.DSOUD_1751"/>
<keyword evidence="7 10" id="KW-0949">S-adenosyl-L-methionine</keyword>
<organism evidence="12 13">
    <name type="scientific">Desulfuromonas soudanensis</name>
    <dbReference type="NCBI Taxonomy" id="1603606"/>
    <lineage>
        <taxon>Bacteria</taxon>
        <taxon>Pseudomonadati</taxon>
        <taxon>Thermodesulfobacteriota</taxon>
        <taxon>Desulfuromonadia</taxon>
        <taxon>Desulfuromonadales</taxon>
        <taxon>Desulfuromonadaceae</taxon>
        <taxon>Desulfuromonas</taxon>
    </lineage>
</organism>
<evidence type="ECO:0000313" key="13">
    <source>
        <dbReference type="Proteomes" id="UP000057158"/>
    </source>
</evidence>
<evidence type="ECO:0000256" key="8">
    <source>
        <dbReference type="ARBA" id="ARBA00025699"/>
    </source>
</evidence>
<comment type="function">
    <text evidence="8 10">Specifically methylates the N3 position of the uracil ring of uridine 1498 (m3U1498) in 16S rRNA. Acts on the fully assembled 30S ribosomal subunit.</text>
</comment>
<dbReference type="GO" id="GO:0005737">
    <property type="term" value="C:cytoplasm"/>
    <property type="evidence" value="ECO:0007669"/>
    <property type="project" value="UniProtKB-SubCell"/>
</dbReference>
<evidence type="ECO:0000256" key="9">
    <source>
        <dbReference type="ARBA" id="ARBA00047944"/>
    </source>
</evidence>
<protein>
    <recommendedName>
        <fullName evidence="10">Ribosomal RNA small subunit methyltransferase E</fullName>
        <ecNumber evidence="10">2.1.1.193</ecNumber>
    </recommendedName>
</protein>
<dbReference type="Proteomes" id="UP000057158">
    <property type="component" value="Chromosome"/>
</dbReference>
<evidence type="ECO:0000259" key="11">
    <source>
        <dbReference type="Pfam" id="PF04452"/>
    </source>
</evidence>
<evidence type="ECO:0000256" key="4">
    <source>
        <dbReference type="ARBA" id="ARBA00022552"/>
    </source>
</evidence>
<evidence type="ECO:0000313" key="12">
    <source>
        <dbReference type="EMBL" id="ALC16529.1"/>
    </source>
</evidence>
<evidence type="ECO:0000256" key="3">
    <source>
        <dbReference type="ARBA" id="ARBA00022490"/>
    </source>
</evidence>
<dbReference type="PIRSF" id="PIRSF015601">
    <property type="entry name" value="MTase_slr0722"/>
    <property type="match status" value="1"/>
</dbReference>
<evidence type="ECO:0000256" key="6">
    <source>
        <dbReference type="ARBA" id="ARBA00022679"/>
    </source>
</evidence>
<keyword evidence="6 10" id="KW-0808">Transferase</keyword>
<dbReference type="PANTHER" id="PTHR30027">
    <property type="entry name" value="RIBOSOMAL RNA SMALL SUBUNIT METHYLTRANSFERASE E"/>
    <property type="match status" value="1"/>
</dbReference>
<comment type="similarity">
    <text evidence="2 10">Belongs to the RNA methyltransferase RsmE family.</text>
</comment>
<dbReference type="CDD" id="cd18084">
    <property type="entry name" value="RsmE-like"/>
    <property type="match status" value="1"/>
</dbReference>
<dbReference type="EMBL" id="CP010802">
    <property type="protein sequence ID" value="ALC16529.1"/>
    <property type="molecule type" value="Genomic_DNA"/>
</dbReference>
<proteinExistence type="inferred from homology"/>
<name>A0A0M3QFN3_9BACT</name>
<dbReference type="Pfam" id="PF04452">
    <property type="entry name" value="Methyltrans_RNA"/>
    <property type="match status" value="1"/>
</dbReference>
<evidence type="ECO:0000256" key="10">
    <source>
        <dbReference type="PIRNR" id="PIRNR015601"/>
    </source>
</evidence>
<dbReference type="KEGG" id="des:DSOUD_1751"/>
<dbReference type="GO" id="GO:0070042">
    <property type="term" value="F:rRNA (uridine-N3-)-methyltransferase activity"/>
    <property type="evidence" value="ECO:0007669"/>
    <property type="project" value="TreeGrafter"/>
</dbReference>
<comment type="catalytic activity">
    <reaction evidence="9 10">
        <text>uridine(1498) in 16S rRNA + S-adenosyl-L-methionine = N(3)-methyluridine(1498) in 16S rRNA + S-adenosyl-L-homocysteine + H(+)</text>
        <dbReference type="Rhea" id="RHEA:42920"/>
        <dbReference type="Rhea" id="RHEA-COMP:10283"/>
        <dbReference type="Rhea" id="RHEA-COMP:10284"/>
        <dbReference type="ChEBI" id="CHEBI:15378"/>
        <dbReference type="ChEBI" id="CHEBI:57856"/>
        <dbReference type="ChEBI" id="CHEBI:59789"/>
        <dbReference type="ChEBI" id="CHEBI:65315"/>
        <dbReference type="ChEBI" id="CHEBI:74502"/>
        <dbReference type="EC" id="2.1.1.193"/>
    </reaction>
</comment>
<keyword evidence="4 10" id="KW-0698">rRNA processing</keyword>
<dbReference type="AlphaFoldDB" id="A0A0M3QFN3"/>
<dbReference type="EC" id="2.1.1.193" evidence="10"/>
<comment type="subcellular location">
    <subcellularLocation>
        <location evidence="1 10">Cytoplasm</location>
    </subcellularLocation>
</comment>
<dbReference type="GO" id="GO:0070475">
    <property type="term" value="P:rRNA base methylation"/>
    <property type="evidence" value="ECO:0007669"/>
    <property type="project" value="TreeGrafter"/>
</dbReference>
<accession>A0A0M3QFN3</accession>
<dbReference type="InterPro" id="IPR029028">
    <property type="entry name" value="Alpha/beta_knot_MTases"/>
</dbReference>
<dbReference type="PATRIC" id="fig|1603606.3.peg.1906"/>
<dbReference type="InterPro" id="IPR006700">
    <property type="entry name" value="RsmE"/>
</dbReference>
<dbReference type="InterPro" id="IPR046886">
    <property type="entry name" value="RsmE_MTase_dom"/>
</dbReference>
<dbReference type="NCBIfam" id="TIGR00046">
    <property type="entry name" value="RsmE family RNA methyltransferase"/>
    <property type="match status" value="1"/>
</dbReference>
<evidence type="ECO:0000256" key="2">
    <source>
        <dbReference type="ARBA" id="ARBA00005528"/>
    </source>
</evidence>
<keyword evidence="5 10" id="KW-0489">Methyltransferase</keyword>
<keyword evidence="13" id="KW-1185">Reference proteome</keyword>
<dbReference type="Gene3D" id="3.40.1280.10">
    <property type="match status" value="1"/>
</dbReference>
<feature type="domain" description="Ribosomal RNA small subunit methyltransferase E methyltransferase" evidence="11">
    <location>
        <begin position="80"/>
        <end position="245"/>
    </location>
</feature>
<evidence type="ECO:0000256" key="1">
    <source>
        <dbReference type="ARBA" id="ARBA00004496"/>
    </source>
</evidence>